<dbReference type="SUPFAM" id="SSF47616">
    <property type="entry name" value="GST C-terminal domain-like"/>
    <property type="match status" value="1"/>
</dbReference>
<evidence type="ECO:0000313" key="1">
    <source>
        <dbReference type="EMBL" id="KAL3794132.1"/>
    </source>
</evidence>
<evidence type="ECO:0000313" key="2">
    <source>
        <dbReference type="Proteomes" id="UP001516023"/>
    </source>
</evidence>
<dbReference type="InterPro" id="IPR036282">
    <property type="entry name" value="Glutathione-S-Trfase_C_sf"/>
</dbReference>
<dbReference type="PANTHER" id="PTHR32419">
    <property type="entry name" value="GLUTATHIONYL-HYDROQUINONE REDUCTASE"/>
    <property type="match status" value="1"/>
</dbReference>
<sequence length="368" mass="41067">MDCLCCVDGGRGPNSDTEFLGSVCNLNNGEAKFPAENGRYVMHVVAGCPFAARPWSVLSFYGIPTTSNTDGVRVVKMFPASHTDGWFFSPISAGEKELVESFPDANCDTLLPTPKGCYPPNDTCFPPCKDGEGPVHHISQLYEIAKPGFSGVKSVPLLWDTKTHTAVSNSSLGLSEMIATQLVPTMGTRNLDVALYPSRSNEKELYQEHDELVKMLNSRVTTAVYKINATNNGREHDRLVNEYYDTLDELQLRIQKNGGYLMGNTIRFADIILFISLVRLDLAYQWRFGLGRRSIRDDYPGLLKYMTTILNMEGMLGECVLPRDIMALYFMTPKWVALTAGKTLPQVPESWEKVCVDDACERKDSDRD</sequence>
<gene>
    <name evidence="1" type="ORF">HJC23_012839</name>
</gene>
<accession>A0ABD3Q276</accession>
<dbReference type="Proteomes" id="UP001516023">
    <property type="component" value="Unassembled WGS sequence"/>
</dbReference>
<dbReference type="EMBL" id="JABMIG020000083">
    <property type="protein sequence ID" value="KAL3794132.1"/>
    <property type="molecule type" value="Genomic_DNA"/>
</dbReference>
<proteinExistence type="predicted"/>
<evidence type="ECO:0008006" key="3">
    <source>
        <dbReference type="Google" id="ProtNLM"/>
    </source>
</evidence>
<dbReference type="AlphaFoldDB" id="A0ABD3Q276"/>
<dbReference type="Gene3D" id="3.40.30.10">
    <property type="entry name" value="Glutaredoxin"/>
    <property type="match status" value="1"/>
</dbReference>
<reference evidence="1 2" key="1">
    <citation type="journal article" date="2020" name="G3 (Bethesda)">
        <title>Improved Reference Genome for Cyclotella cryptica CCMP332, a Model for Cell Wall Morphogenesis, Salinity Adaptation, and Lipid Production in Diatoms (Bacillariophyta).</title>
        <authorList>
            <person name="Roberts W.R."/>
            <person name="Downey K.M."/>
            <person name="Ruck E.C."/>
            <person name="Traller J.C."/>
            <person name="Alverson A.J."/>
        </authorList>
    </citation>
    <scope>NUCLEOTIDE SEQUENCE [LARGE SCALE GENOMIC DNA]</scope>
    <source>
        <strain evidence="1 2">CCMP332</strain>
    </source>
</reference>
<comment type="caution">
    <text evidence="1">The sequence shown here is derived from an EMBL/GenBank/DDBJ whole genome shotgun (WGS) entry which is preliminary data.</text>
</comment>
<dbReference type="Pfam" id="PF13410">
    <property type="entry name" value="GST_C_2"/>
    <property type="match status" value="1"/>
</dbReference>
<protein>
    <recommendedName>
        <fullName evidence="3">GST C-terminal domain-containing protein</fullName>
    </recommendedName>
</protein>
<dbReference type="Gene3D" id="1.20.1050.10">
    <property type="match status" value="1"/>
</dbReference>
<name>A0ABD3Q276_9STRA</name>
<dbReference type="InterPro" id="IPR016639">
    <property type="entry name" value="GST_Omega/GSH"/>
</dbReference>
<organism evidence="1 2">
    <name type="scientific">Cyclotella cryptica</name>
    <dbReference type="NCBI Taxonomy" id="29204"/>
    <lineage>
        <taxon>Eukaryota</taxon>
        <taxon>Sar</taxon>
        <taxon>Stramenopiles</taxon>
        <taxon>Ochrophyta</taxon>
        <taxon>Bacillariophyta</taxon>
        <taxon>Coscinodiscophyceae</taxon>
        <taxon>Thalassiosirophycidae</taxon>
        <taxon>Stephanodiscales</taxon>
        <taxon>Stephanodiscaceae</taxon>
        <taxon>Cyclotella</taxon>
    </lineage>
</organism>
<dbReference type="PANTHER" id="PTHR32419:SF6">
    <property type="entry name" value="GLUTATHIONE S-TRANSFERASE OMEGA-LIKE 1-RELATED"/>
    <property type="match status" value="1"/>
</dbReference>
<keyword evidence="2" id="KW-1185">Reference proteome</keyword>